<keyword evidence="4 7" id="KW-0812">Transmembrane</keyword>
<evidence type="ECO:0000256" key="4">
    <source>
        <dbReference type="ARBA" id="ARBA00022692"/>
    </source>
</evidence>
<feature type="domain" description="Bacterial sugar transferase" evidence="8">
    <location>
        <begin position="281"/>
        <end position="466"/>
    </location>
</feature>
<evidence type="ECO:0000256" key="6">
    <source>
        <dbReference type="ARBA" id="ARBA00023136"/>
    </source>
</evidence>
<dbReference type="AlphaFoldDB" id="W0DIV7"/>
<dbReference type="Pfam" id="PF13727">
    <property type="entry name" value="CoA_binding_3"/>
    <property type="match status" value="1"/>
</dbReference>
<dbReference type="Gene3D" id="3.40.50.720">
    <property type="entry name" value="NAD(P)-binding Rossmann-like Domain"/>
    <property type="match status" value="1"/>
</dbReference>
<accession>W0DIV7</accession>
<feature type="transmembrane region" description="Helical" evidence="7">
    <location>
        <begin position="83"/>
        <end position="102"/>
    </location>
</feature>
<dbReference type="InterPro" id="IPR017473">
    <property type="entry name" value="Undecaprenyl-P_gluc_Ptfrase"/>
</dbReference>
<dbReference type="InterPro" id="IPR017475">
    <property type="entry name" value="EPS_sugar_tfrase"/>
</dbReference>
<sequence length="474" mass="53920">MRAQGRVPLPREREELIRVMVRVGDFSMVLLAGIIAYALRFGTVVLPDYYILGLAVAVLLTALLFPTQGLYREWQGRFSWAQLAGLTVAWATVLLVLVLAAVATKTTELYSRLWVSYTAVLGWTFLVMFRLALGMLQSWLGTRGWSRRRVLILGAGVLGREVAGRVRDTGWSGFEVVGFLDDNPGLQRQRPLGIPVLGSLDTVANAIERERIDEVWLALPLRAEIRLKEVESRLRNTTVALRFIPDIYGFRLLHHAIGEVAGVPMLNLSDTPMRGINRLVKALEDRLLAVLILLLVWPLMLAIAVAVRMETPGPAIFRQLRHGWDGRPIEVWKFRSMCVDAEPADATGYRQATRNDPRVTRVGAWLRRTSLDELPQFINVLQGRMSIVGPRPHPIRMNALYRDRVDSYMRRHKVKPGITGWAQVNGFRGETDTLEKITRRVEHDLYYIENWSLWLDLRILWLTLVRGFVDANAY</sequence>
<dbReference type="EMBL" id="CP007029">
    <property type="protein sequence ID" value="AHE98544.1"/>
    <property type="molecule type" value="Genomic_DNA"/>
</dbReference>
<dbReference type="NCBIfam" id="TIGR03025">
    <property type="entry name" value="EPS_sugtrans"/>
    <property type="match status" value="1"/>
</dbReference>
<feature type="transmembrane region" description="Helical" evidence="7">
    <location>
        <begin position="287"/>
        <end position="307"/>
    </location>
</feature>
<evidence type="ECO:0000256" key="3">
    <source>
        <dbReference type="ARBA" id="ARBA00022679"/>
    </source>
</evidence>
<protein>
    <submittedName>
        <fullName evidence="9">UDP-phosphate galactose phosphotransferase</fullName>
    </submittedName>
</protein>
<dbReference type="GO" id="GO:0009242">
    <property type="term" value="P:colanic acid biosynthetic process"/>
    <property type="evidence" value="ECO:0007669"/>
    <property type="project" value="TreeGrafter"/>
</dbReference>
<evidence type="ECO:0000256" key="2">
    <source>
        <dbReference type="ARBA" id="ARBA00006464"/>
    </source>
</evidence>
<dbReference type="Proteomes" id="UP000005289">
    <property type="component" value="Chromosome"/>
</dbReference>
<evidence type="ECO:0000256" key="1">
    <source>
        <dbReference type="ARBA" id="ARBA00004141"/>
    </source>
</evidence>
<dbReference type="GO" id="GO:0016020">
    <property type="term" value="C:membrane"/>
    <property type="evidence" value="ECO:0007669"/>
    <property type="project" value="UniProtKB-SubCell"/>
</dbReference>
<evidence type="ECO:0000259" key="8">
    <source>
        <dbReference type="Pfam" id="PF02397"/>
    </source>
</evidence>
<dbReference type="NCBIfam" id="TIGR03023">
    <property type="entry name" value="WcaJ_sugtrans"/>
    <property type="match status" value="1"/>
</dbReference>
<evidence type="ECO:0000256" key="5">
    <source>
        <dbReference type="ARBA" id="ARBA00022989"/>
    </source>
</evidence>
<dbReference type="Pfam" id="PF02397">
    <property type="entry name" value="Bac_transf"/>
    <property type="match status" value="1"/>
</dbReference>
<reference evidence="9 10" key="1">
    <citation type="submission" date="2013-12" db="EMBL/GenBank/DDBJ databases">
        <authorList>
            <consortium name="DOE Joint Genome Institute"/>
            <person name="Muyzer G."/>
            <person name="Huntemann M."/>
            <person name="Han J."/>
            <person name="Chen A."/>
            <person name="Kyrpides N."/>
            <person name="Mavromatis K."/>
            <person name="Markowitz V."/>
            <person name="Palaniappan K."/>
            <person name="Ivanova N."/>
            <person name="Schaumberg A."/>
            <person name="Pati A."/>
            <person name="Liolios K."/>
            <person name="Nordberg H.P."/>
            <person name="Cantor M.N."/>
            <person name="Hua S.X."/>
            <person name="Woyke T."/>
        </authorList>
    </citation>
    <scope>NUCLEOTIDE SEQUENCE [LARGE SCALE GENOMIC DNA]</scope>
    <source>
        <strain evidence="9 10">ARh 1</strain>
    </source>
</reference>
<dbReference type="GO" id="GO:0089702">
    <property type="term" value="F:undecaprenyl-phosphate glucose phosphotransferase activity"/>
    <property type="evidence" value="ECO:0007669"/>
    <property type="project" value="TreeGrafter"/>
</dbReference>
<proteinExistence type="inferred from homology"/>
<dbReference type="KEGG" id="tti:THITH_10095"/>
<evidence type="ECO:0000313" key="9">
    <source>
        <dbReference type="EMBL" id="AHE98544.1"/>
    </source>
</evidence>
<keyword evidence="3 9" id="KW-0808">Transferase</keyword>
<dbReference type="InterPro" id="IPR003362">
    <property type="entry name" value="Bact_transf"/>
</dbReference>
<gene>
    <name evidence="9" type="ORF">THITH_10095</name>
</gene>
<dbReference type="OrthoDB" id="9808602at2"/>
<dbReference type="RefSeq" id="WP_006748293.1">
    <property type="nucleotide sequence ID" value="NZ_CP007029.1"/>
</dbReference>
<name>W0DIV7_9GAMM</name>
<dbReference type="InterPro" id="IPR036291">
    <property type="entry name" value="NAD(P)-bd_dom_sf"/>
</dbReference>
<feature type="transmembrane region" description="Helical" evidence="7">
    <location>
        <begin position="49"/>
        <end position="71"/>
    </location>
</feature>
<organism evidence="9 10">
    <name type="scientific">Thioalkalivibrio paradoxus ARh 1</name>
    <dbReference type="NCBI Taxonomy" id="713585"/>
    <lineage>
        <taxon>Bacteria</taxon>
        <taxon>Pseudomonadati</taxon>
        <taxon>Pseudomonadota</taxon>
        <taxon>Gammaproteobacteria</taxon>
        <taxon>Chromatiales</taxon>
        <taxon>Ectothiorhodospiraceae</taxon>
        <taxon>Thioalkalivibrio</taxon>
    </lineage>
</organism>
<feature type="transmembrane region" description="Helical" evidence="7">
    <location>
        <begin position="21"/>
        <end position="43"/>
    </location>
</feature>
<keyword evidence="10" id="KW-1185">Reference proteome</keyword>
<dbReference type="PANTHER" id="PTHR30576:SF21">
    <property type="entry name" value="UDP-GLUCOSE:UNDECAPRENYL-PHOSPHATE GLUCOSE-1-PHOSPHATE TRANSFERASE"/>
    <property type="match status" value="1"/>
</dbReference>
<dbReference type="PANTHER" id="PTHR30576">
    <property type="entry name" value="COLANIC BIOSYNTHESIS UDP-GLUCOSE LIPID CARRIER TRANSFERASE"/>
    <property type="match status" value="1"/>
</dbReference>
<comment type="subcellular location">
    <subcellularLocation>
        <location evidence="1">Membrane</location>
        <topology evidence="1">Multi-pass membrane protein</topology>
    </subcellularLocation>
</comment>
<keyword evidence="6 7" id="KW-0472">Membrane</keyword>
<evidence type="ECO:0000313" key="10">
    <source>
        <dbReference type="Proteomes" id="UP000005289"/>
    </source>
</evidence>
<keyword evidence="5 7" id="KW-1133">Transmembrane helix</keyword>
<comment type="similarity">
    <text evidence="2">Belongs to the bacterial sugar transferase family.</text>
</comment>
<dbReference type="SUPFAM" id="SSF51735">
    <property type="entry name" value="NAD(P)-binding Rossmann-fold domains"/>
    <property type="match status" value="1"/>
</dbReference>
<evidence type="ECO:0000256" key="7">
    <source>
        <dbReference type="SAM" id="Phobius"/>
    </source>
</evidence>
<feature type="transmembrane region" description="Helical" evidence="7">
    <location>
        <begin position="114"/>
        <end position="133"/>
    </location>
</feature>
<dbReference type="HOGENOM" id="CLU_024920_0_1_6"/>
<dbReference type="STRING" id="713585.THITH_10095"/>